<dbReference type="EMBL" id="JASHID010000003">
    <property type="protein sequence ID" value="MDI9863993.1"/>
    <property type="molecule type" value="Genomic_DNA"/>
</dbReference>
<sequence>MKKSTKSSISDLALDGEQMTLFSLEGSRASPTVSQENGSVRTTSATFGPKCLEQFGKFNRSGSWAKMFSAYLVGMTGWYSKRCNLNWKLKGTKFKRLYFQLVPSMRHIGETEFGLLPTITQNNENVIREDFSPSPLMVVQCLLPTPVASDATVGGIIGVNDTFVQTSGLPRKINQNGTDGSVGLARLVQILPTVTQRDYKGGRSTEALRDSGRSQKNNLADYFNQPGKTSQLNPRFVAEMMGFPANWTEIPFLKESK</sequence>
<comment type="caution">
    <text evidence="2">The sequence shown here is derived from an EMBL/GenBank/DDBJ whole genome shotgun (WGS) entry which is preliminary data.</text>
</comment>
<feature type="compositionally biased region" description="Basic and acidic residues" evidence="1">
    <location>
        <begin position="200"/>
        <end position="213"/>
    </location>
</feature>
<evidence type="ECO:0000256" key="1">
    <source>
        <dbReference type="SAM" id="MobiDB-lite"/>
    </source>
</evidence>
<name>A0ABT6YK79_9BACT</name>
<dbReference type="Proteomes" id="UP001236569">
    <property type="component" value="Unassembled WGS sequence"/>
</dbReference>
<proteinExistence type="predicted"/>
<gene>
    <name evidence="2" type="ORF">QM480_06640</name>
</gene>
<accession>A0ABT6YK79</accession>
<feature type="region of interest" description="Disordered" evidence="1">
    <location>
        <begin position="200"/>
        <end position="227"/>
    </location>
</feature>
<protein>
    <submittedName>
        <fullName evidence="2">Uncharacterized protein</fullName>
    </submittedName>
</protein>
<evidence type="ECO:0000313" key="3">
    <source>
        <dbReference type="Proteomes" id="UP001236569"/>
    </source>
</evidence>
<evidence type="ECO:0000313" key="2">
    <source>
        <dbReference type="EMBL" id="MDI9863993.1"/>
    </source>
</evidence>
<keyword evidence="3" id="KW-1185">Reference proteome</keyword>
<organism evidence="2 3">
    <name type="scientific">Flectobacillus longus</name>
    <dbReference type="NCBI Taxonomy" id="2984207"/>
    <lineage>
        <taxon>Bacteria</taxon>
        <taxon>Pseudomonadati</taxon>
        <taxon>Bacteroidota</taxon>
        <taxon>Cytophagia</taxon>
        <taxon>Cytophagales</taxon>
        <taxon>Flectobacillaceae</taxon>
        <taxon>Flectobacillus</taxon>
    </lineage>
</organism>
<reference evidence="2 3" key="1">
    <citation type="submission" date="2023-05" db="EMBL/GenBank/DDBJ databases">
        <title>Novel species of genus Flectobacillus isolated from stream in China.</title>
        <authorList>
            <person name="Lu H."/>
        </authorList>
    </citation>
    <scope>NUCLEOTIDE SEQUENCE [LARGE SCALE GENOMIC DNA]</scope>
    <source>
        <strain evidence="2 3">DC10W</strain>
    </source>
</reference>